<evidence type="ECO:0000259" key="1">
    <source>
        <dbReference type="Pfam" id="PF13761"/>
    </source>
</evidence>
<reference key="2">
    <citation type="submission" date="2011-05" db="EMBL/GenBank/DDBJ databases">
        <title>Complete genome sequence of the aerobic marine methanotroph Methylomonas methanica MC09.</title>
        <authorList>
            <person name="Boden R."/>
            <person name="Cunliffe M."/>
            <person name="Scanlan J."/>
            <person name="Moussard H."/>
            <person name="Kits K.D."/>
            <person name="Klotz M."/>
            <person name="Jetten M."/>
            <person name="Vuilleumier S."/>
            <person name="Han J."/>
            <person name="Peters L."/>
            <person name="Mikhailova N."/>
            <person name="Teshima H."/>
            <person name="Tapia R."/>
            <person name="Kyrpides N."/>
            <person name="Ivanova N."/>
            <person name="Pagani I."/>
            <person name="Cheng J.-F."/>
            <person name="Goodwin L."/>
            <person name="Han C."/>
            <person name="Hauser L."/>
            <person name="Land M."/>
            <person name="Lapidus A."/>
            <person name="Lucas S."/>
            <person name="Pitluck S."/>
            <person name="Woyke T."/>
            <person name="Stein L.Y."/>
            <person name="Murrell C."/>
        </authorList>
    </citation>
    <scope>NUCLEOTIDE SEQUENCE</scope>
    <source>
        <strain>MC09</strain>
    </source>
</reference>
<reference evidence="2 3" key="1">
    <citation type="journal article" date="2011" name="J. Bacteriol.">
        <title>Complete Genome Sequence of the Aerobic Marine Methanotroph Methylomonas methanica MC09.</title>
        <authorList>
            <person name="Boden R."/>
            <person name="Cunliffe M."/>
            <person name="Scanlan J."/>
            <person name="Moussard H."/>
            <person name="Kits K.D."/>
            <person name="Klotz M.G."/>
            <person name="Jetten M.S."/>
            <person name="Vuilleumier S."/>
            <person name="Han J."/>
            <person name="Peters L."/>
            <person name="Mikhailova N."/>
            <person name="Teshima H."/>
            <person name="Tapia R."/>
            <person name="Kyrpides N."/>
            <person name="Ivanova N."/>
            <person name="Pagani I."/>
            <person name="Cheng J.F."/>
            <person name="Goodwin L."/>
            <person name="Han C."/>
            <person name="Hauser L."/>
            <person name="Land M.L."/>
            <person name="Lapidus A."/>
            <person name="Lucas S."/>
            <person name="Pitluck S."/>
            <person name="Woyke T."/>
            <person name="Stein L."/>
            <person name="Murrell J.C."/>
        </authorList>
    </citation>
    <scope>NUCLEOTIDE SEQUENCE [LARGE SCALE GENOMIC DNA]</scope>
    <source>
        <strain evidence="2 3">MC09</strain>
    </source>
</reference>
<dbReference type="AlphaFoldDB" id="G0A0E7"/>
<evidence type="ECO:0000313" key="3">
    <source>
        <dbReference type="Proteomes" id="UP000008888"/>
    </source>
</evidence>
<dbReference type="Proteomes" id="UP000008888">
    <property type="component" value="Chromosome"/>
</dbReference>
<organism evidence="2 3">
    <name type="scientific">Methylomonas methanica (strain DSM 25384 / MC09)</name>
    <dbReference type="NCBI Taxonomy" id="857087"/>
    <lineage>
        <taxon>Bacteria</taxon>
        <taxon>Pseudomonadati</taxon>
        <taxon>Pseudomonadota</taxon>
        <taxon>Gammaproteobacteria</taxon>
        <taxon>Methylococcales</taxon>
        <taxon>Methylococcaceae</taxon>
        <taxon>Methylomonas</taxon>
    </lineage>
</organism>
<name>G0A0E7_METMM</name>
<dbReference type="KEGG" id="mmt:Metme_4100"/>
<reference evidence="3" key="3">
    <citation type="submission" date="2011-05" db="EMBL/GenBank/DDBJ databases">
        <title>Complete sequence of Methylomonas methanica MC09.</title>
        <authorList>
            <consortium name="US DOE Joint Genome Institute"/>
            <person name="Lucas S."/>
            <person name="Han J."/>
            <person name="Lapidus A."/>
            <person name="Cheng J.-F."/>
            <person name="Goodwin L."/>
            <person name="Pitluck S."/>
            <person name="Peters L."/>
            <person name="Mikhailova N."/>
            <person name="Teshima H."/>
            <person name="Han C."/>
            <person name="Tapia R."/>
            <person name="Land M."/>
            <person name="Hauser L."/>
            <person name="Kyrpides N."/>
            <person name="Ivanova N."/>
            <person name="Pagani I."/>
            <person name="Stein L."/>
            <person name="Woyke T."/>
        </authorList>
    </citation>
    <scope>NUCLEOTIDE SEQUENCE [LARGE SCALE GENOMIC DNA]</scope>
    <source>
        <strain evidence="3">MC09</strain>
    </source>
</reference>
<dbReference type="EMBL" id="CP002738">
    <property type="protein sequence ID" value="AEG02453.1"/>
    <property type="molecule type" value="Genomic_DNA"/>
</dbReference>
<keyword evidence="3" id="KW-1185">Reference proteome</keyword>
<protein>
    <recommendedName>
        <fullName evidence="1">DUF4166 domain-containing protein</fullName>
    </recommendedName>
</protein>
<dbReference type="RefSeq" id="WP_013820669.1">
    <property type="nucleotide sequence ID" value="NC_015572.1"/>
</dbReference>
<accession>G0A0E7</accession>
<feature type="domain" description="DUF4166" evidence="1">
    <location>
        <begin position="17"/>
        <end position="190"/>
    </location>
</feature>
<dbReference type="Pfam" id="PF13761">
    <property type="entry name" value="DUF4166"/>
    <property type="match status" value="1"/>
</dbReference>
<dbReference type="InterPro" id="IPR025311">
    <property type="entry name" value="DUF4166"/>
</dbReference>
<proteinExistence type="predicted"/>
<dbReference type="eggNOG" id="ENOG5030KBF">
    <property type="taxonomic scope" value="Bacteria"/>
</dbReference>
<dbReference type="HOGENOM" id="CLU_108821_0_0_6"/>
<gene>
    <name evidence="2" type="ordered locus">Metme_4100</name>
</gene>
<evidence type="ECO:0000313" key="2">
    <source>
        <dbReference type="EMBL" id="AEG02453.1"/>
    </source>
</evidence>
<dbReference type="STRING" id="857087.Metme_4100"/>
<sequence>MSQSLMQKALGEDWQRLPEVIRKHYQITGEGQSRLEGVMTIDYPHYLYPVVWLIHMFGGLVLWRGSSVRADVNKTVTDGILNWKRTLTYPDGKVDYFRSQMHYAGNNRLIETIGFGFGLTLRVTVDNGDLLYRSAGHFWRCGNFQLNIPDWLLLGSATIREHAVSEDAFYLDFTLKHPLWGVSYYYRGNFRYRAPTEPRKGL</sequence>